<accession>A0A838XV83</accession>
<evidence type="ECO:0000256" key="2">
    <source>
        <dbReference type="ARBA" id="ARBA00023002"/>
    </source>
</evidence>
<evidence type="ECO:0000256" key="1">
    <source>
        <dbReference type="ARBA" id="ARBA00006252"/>
    </source>
</evidence>
<gene>
    <name evidence="4" type="ORF">H1W37_12080</name>
</gene>
<dbReference type="Pfam" id="PF02525">
    <property type="entry name" value="Flavodoxin_2"/>
    <property type="match status" value="1"/>
</dbReference>
<comment type="caution">
    <text evidence="4">The sequence shown here is derived from an EMBL/GenBank/DDBJ whole genome shotgun (WGS) entry which is preliminary data.</text>
</comment>
<reference evidence="4 5" key="2">
    <citation type="submission" date="2020-08" db="EMBL/GenBank/DDBJ databases">
        <title>Stappia taiwanensis sp. nov., isolated from a coastal thermal spring.</title>
        <authorList>
            <person name="Kampfer P."/>
        </authorList>
    </citation>
    <scope>NUCLEOTIDE SEQUENCE [LARGE SCALE GENOMIC DNA]</scope>
    <source>
        <strain evidence="4 5">DSM 23284</strain>
    </source>
</reference>
<dbReference type="InterPro" id="IPR051545">
    <property type="entry name" value="NAD(P)H_dehydrogenase_qn"/>
</dbReference>
<keyword evidence="2" id="KW-0560">Oxidoreductase</keyword>
<keyword evidence="5" id="KW-1185">Reference proteome</keyword>
<sequence>MRVLLIHCHPCGESYGAALCAAARGALERGGHELRVTDLYREGFDPVMSEPEWRRYHDEEVNRTPVARHVEDILWAEALVFVYPTWWFGLPAMLKGYLDRVWVPHVTFDIPTAARGMQPRMQHIRKIAVVTTCGASWLVSWLMGQPGRRTILRGIRALCAPRCKTRYLAHYNMDSSTQDSRVRFLKAVERQLEKL</sequence>
<dbReference type="AlphaFoldDB" id="A0A838XV83"/>
<evidence type="ECO:0000313" key="5">
    <source>
        <dbReference type="Proteomes" id="UP000559404"/>
    </source>
</evidence>
<name>A0A838XV83_9HYPH</name>
<evidence type="ECO:0000259" key="3">
    <source>
        <dbReference type="Pfam" id="PF02525"/>
    </source>
</evidence>
<dbReference type="EMBL" id="JACEON010000010">
    <property type="protein sequence ID" value="MBA4612396.1"/>
    <property type="molecule type" value="Genomic_DNA"/>
</dbReference>
<dbReference type="Gene3D" id="3.40.50.360">
    <property type="match status" value="1"/>
</dbReference>
<organism evidence="4 5">
    <name type="scientific">Stappia taiwanensis</name>
    <dbReference type="NCBI Taxonomy" id="992267"/>
    <lineage>
        <taxon>Bacteria</taxon>
        <taxon>Pseudomonadati</taxon>
        <taxon>Pseudomonadota</taxon>
        <taxon>Alphaproteobacteria</taxon>
        <taxon>Hyphomicrobiales</taxon>
        <taxon>Stappiaceae</taxon>
        <taxon>Stappia</taxon>
    </lineage>
</organism>
<dbReference type="GO" id="GO:0005829">
    <property type="term" value="C:cytosol"/>
    <property type="evidence" value="ECO:0007669"/>
    <property type="project" value="TreeGrafter"/>
</dbReference>
<comment type="similarity">
    <text evidence="1">Belongs to the NAD(P)H dehydrogenase (quinone) family.</text>
</comment>
<dbReference type="RefSeq" id="WP_181760586.1">
    <property type="nucleotide sequence ID" value="NZ_BMCR01000009.1"/>
</dbReference>
<dbReference type="InterPro" id="IPR003680">
    <property type="entry name" value="Flavodoxin_fold"/>
</dbReference>
<feature type="domain" description="Flavodoxin-like fold" evidence="3">
    <location>
        <begin position="1"/>
        <end position="136"/>
    </location>
</feature>
<dbReference type="Proteomes" id="UP000559404">
    <property type="component" value="Unassembled WGS sequence"/>
</dbReference>
<evidence type="ECO:0000313" key="4">
    <source>
        <dbReference type="EMBL" id="MBA4612396.1"/>
    </source>
</evidence>
<dbReference type="InterPro" id="IPR029039">
    <property type="entry name" value="Flavoprotein-like_sf"/>
</dbReference>
<protein>
    <submittedName>
        <fullName evidence="4">NAD(P)H-dependent oxidoreductase</fullName>
    </submittedName>
</protein>
<reference evidence="4 5" key="1">
    <citation type="submission" date="2020-07" db="EMBL/GenBank/DDBJ databases">
        <authorList>
            <person name="Li M."/>
        </authorList>
    </citation>
    <scope>NUCLEOTIDE SEQUENCE [LARGE SCALE GENOMIC DNA]</scope>
    <source>
        <strain evidence="4 5">DSM 23284</strain>
    </source>
</reference>
<dbReference type="PANTHER" id="PTHR10204:SF34">
    <property type="entry name" value="NAD(P)H DEHYDROGENASE [QUINONE] 1 ISOFORM 1"/>
    <property type="match status" value="1"/>
</dbReference>
<proteinExistence type="inferred from homology"/>
<dbReference type="PANTHER" id="PTHR10204">
    <property type="entry name" value="NAD P H OXIDOREDUCTASE-RELATED"/>
    <property type="match status" value="1"/>
</dbReference>
<dbReference type="SUPFAM" id="SSF52218">
    <property type="entry name" value="Flavoproteins"/>
    <property type="match status" value="1"/>
</dbReference>
<dbReference type="GO" id="GO:0003955">
    <property type="term" value="F:NAD(P)H dehydrogenase (quinone) activity"/>
    <property type="evidence" value="ECO:0007669"/>
    <property type="project" value="TreeGrafter"/>
</dbReference>